<keyword evidence="4 9" id="KW-0732">Signal</keyword>
<evidence type="ECO:0000256" key="5">
    <source>
        <dbReference type="ARBA" id="ARBA00022764"/>
    </source>
</evidence>
<reference evidence="12 13" key="1">
    <citation type="submission" date="2019-09" db="EMBL/GenBank/DDBJ databases">
        <title>Draft genome sequence of various Type strains from the CCUG.</title>
        <authorList>
            <person name="Pineiro-Iglesias B."/>
            <person name="Tunovic T."/>
            <person name="Unosson C."/>
            <person name="Inganas E."/>
            <person name="Ohlen M."/>
            <person name="Cardew S."/>
            <person name="Jensie-Markopoulos S."/>
            <person name="Salva-Serra F."/>
            <person name="Jaen-Luchoro D."/>
            <person name="Karlsson R."/>
            <person name="Svensson-Stadler L."/>
            <person name="Chun J."/>
            <person name="Moore E."/>
        </authorList>
    </citation>
    <scope>NUCLEOTIDE SEQUENCE [LARGE SCALE GENOMIC DNA]</scope>
    <source>
        <strain evidence="12 13">CCUG 53682T</strain>
    </source>
</reference>
<keyword evidence="3" id="KW-1029">Fimbrium biogenesis</keyword>
<name>A0A5M9R2F2_9GAMM</name>
<dbReference type="InterPro" id="IPR018046">
    <property type="entry name" value="Pili_assmbl_chaperone_CS"/>
</dbReference>
<evidence type="ECO:0000256" key="4">
    <source>
        <dbReference type="ARBA" id="ARBA00022729"/>
    </source>
</evidence>
<dbReference type="InterPro" id="IPR016148">
    <property type="entry name" value="Pili_assmbl_chaperone_C"/>
</dbReference>
<comment type="similarity">
    <text evidence="2 8">Belongs to the periplasmic pilus chaperone family.</text>
</comment>
<dbReference type="AlphaFoldDB" id="A0A5M9R2F2"/>
<sequence>MIKKMIAVFLSLVAIPATASIVITGTRFVYPSDDKEISINVENSGEKTALSQVWLTTGFSEKRTDKEVSKADIEDTPFVVLPPLFKIKPGNVQTVRILYTGEPLATDRESVFTLNVLDVPPKSKNIENSLQISVLSKFKFFYRPSAIAGDYNTAVDKIDWTITKQGSDIWLSAKNNSAFYITLDKARVITGGQEYDVQSGLAMMSPFGGITKAKISRLNTVPGQSAEIKFSYINDSGGSSDSVKIVN</sequence>
<dbReference type="PROSITE" id="PS00635">
    <property type="entry name" value="PILI_CHAPERONE"/>
    <property type="match status" value="1"/>
</dbReference>
<comment type="subcellular location">
    <subcellularLocation>
        <location evidence="1 8">Periplasm</location>
    </subcellularLocation>
</comment>
<evidence type="ECO:0000256" key="2">
    <source>
        <dbReference type="ARBA" id="ARBA00007399"/>
    </source>
</evidence>
<evidence type="ECO:0000256" key="6">
    <source>
        <dbReference type="ARBA" id="ARBA00023186"/>
    </source>
</evidence>
<gene>
    <name evidence="12" type="ORF">F4V73_12585</name>
</gene>
<dbReference type="InterPro" id="IPR013783">
    <property type="entry name" value="Ig-like_fold"/>
</dbReference>
<evidence type="ECO:0000256" key="1">
    <source>
        <dbReference type="ARBA" id="ARBA00004418"/>
    </source>
</evidence>
<evidence type="ECO:0000256" key="7">
    <source>
        <dbReference type="ARBA" id="ARBA00023319"/>
    </source>
</evidence>
<dbReference type="Gene3D" id="2.60.40.10">
    <property type="entry name" value="Immunoglobulins"/>
    <property type="match status" value="2"/>
</dbReference>
<protein>
    <submittedName>
        <fullName evidence="12">Molecular chaperone</fullName>
    </submittedName>
</protein>
<proteinExistence type="inferred from homology"/>
<keyword evidence="7" id="KW-0393">Immunoglobulin domain</keyword>
<feature type="domain" description="Pili assembly chaperone N-terminal" evidence="10">
    <location>
        <begin position="20"/>
        <end position="147"/>
    </location>
</feature>
<evidence type="ECO:0000259" key="10">
    <source>
        <dbReference type="Pfam" id="PF00345"/>
    </source>
</evidence>
<evidence type="ECO:0000256" key="8">
    <source>
        <dbReference type="RuleBase" id="RU003918"/>
    </source>
</evidence>
<dbReference type="InterPro" id="IPR016147">
    <property type="entry name" value="Pili_assmbl_chaperone_N"/>
</dbReference>
<dbReference type="InterPro" id="IPR008962">
    <property type="entry name" value="PapD-like_sf"/>
</dbReference>
<keyword evidence="6 8" id="KW-0143">Chaperone</keyword>
<dbReference type="PRINTS" id="PR00969">
    <property type="entry name" value="CHAPERONPILI"/>
</dbReference>
<dbReference type="InterPro" id="IPR001829">
    <property type="entry name" value="Pili_assmbl_chaperone_bac"/>
</dbReference>
<dbReference type="InterPro" id="IPR036316">
    <property type="entry name" value="Pili_assmbl_chap_C_dom_sf"/>
</dbReference>
<dbReference type="InterPro" id="IPR050643">
    <property type="entry name" value="Periplasmic_pilus_chap"/>
</dbReference>
<feature type="domain" description="Pili assembly chaperone C-terminal" evidence="11">
    <location>
        <begin position="174"/>
        <end position="240"/>
    </location>
</feature>
<evidence type="ECO:0000259" key="11">
    <source>
        <dbReference type="Pfam" id="PF02753"/>
    </source>
</evidence>
<evidence type="ECO:0000313" key="12">
    <source>
        <dbReference type="EMBL" id="KAA8714678.1"/>
    </source>
</evidence>
<dbReference type="OrthoDB" id="9131059at2"/>
<comment type="caution">
    <text evidence="12">The sequence shown here is derived from an EMBL/GenBank/DDBJ whole genome shotgun (WGS) entry which is preliminary data.</text>
</comment>
<dbReference type="Proteomes" id="UP000322181">
    <property type="component" value="Unassembled WGS sequence"/>
</dbReference>
<dbReference type="Pfam" id="PF00345">
    <property type="entry name" value="PapD_N"/>
    <property type="match status" value="1"/>
</dbReference>
<evidence type="ECO:0000256" key="3">
    <source>
        <dbReference type="ARBA" id="ARBA00022558"/>
    </source>
</evidence>
<accession>A0A5M9R2F2</accession>
<feature type="signal peptide" evidence="9">
    <location>
        <begin position="1"/>
        <end position="19"/>
    </location>
</feature>
<dbReference type="Pfam" id="PF02753">
    <property type="entry name" value="PapD_C"/>
    <property type="match status" value="1"/>
</dbReference>
<dbReference type="PANTHER" id="PTHR30251:SF2">
    <property type="entry name" value="FIMBRIAL CHAPERONE YADV-RELATED"/>
    <property type="match status" value="1"/>
</dbReference>
<dbReference type="GO" id="GO:0071555">
    <property type="term" value="P:cell wall organization"/>
    <property type="evidence" value="ECO:0007669"/>
    <property type="project" value="InterPro"/>
</dbReference>
<evidence type="ECO:0000256" key="9">
    <source>
        <dbReference type="SAM" id="SignalP"/>
    </source>
</evidence>
<dbReference type="GO" id="GO:0030288">
    <property type="term" value="C:outer membrane-bounded periplasmic space"/>
    <property type="evidence" value="ECO:0007669"/>
    <property type="project" value="InterPro"/>
</dbReference>
<feature type="chain" id="PRO_5024336096" evidence="9">
    <location>
        <begin position="20"/>
        <end position="247"/>
    </location>
</feature>
<keyword evidence="5" id="KW-0574">Periplasm</keyword>
<evidence type="ECO:0000313" key="13">
    <source>
        <dbReference type="Proteomes" id="UP000322181"/>
    </source>
</evidence>
<dbReference type="EMBL" id="VXKB01000003">
    <property type="protein sequence ID" value="KAA8714678.1"/>
    <property type="molecule type" value="Genomic_DNA"/>
</dbReference>
<dbReference type="SUPFAM" id="SSF49354">
    <property type="entry name" value="PapD-like"/>
    <property type="match status" value="1"/>
</dbReference>
<dbReference type="SUPFAM" id="SSF49584">
    <property type="entry name" value="Periplasmic chaperone C-domain"/>
    <property type="match status" value="1"/>
</dbReference>
<organism evidence="12 13">
    <name type="scientific">Morganella psychrotolerans</name>
    <dbReference type="NCBI Taxonomy" id="368603"/>
    <lineage>
        <taxon>Bacteria</taxon>
        <taxon>Pseudomonadati</taxon>
        <taxon>Pseudomonadota</taxon>
        <taxon>Gammaproteobacteria</taxon>
        <taxon>Enterobacterales</taxon>
        <taxon>Morganellaceae</taxon>
        <taxon>Morganella</taxon>
    </lineage>
</organism>
<dbReference type="PANTHER" id="PTHR30251">
    <property type="entry name" value="PILUS ASSEMBLY CHAPERONE"/>
    <property type="match status" value="1"/>
</dbReference>